<gene>
    <name evidence="2" type="ORF">RN001_002899</name>
</gene>
<feature type="compositionally biased region" description="Acidic residues" evidence="1">
    <location>
        <begin position="62"/>
        <end position="73"/>
    </location>
</feature>
<dbReference type="AlphaFoldDB" id="A0AAN7PHU5"/>
<reference evidence="3" key="1">
    <citation type="submission" date="2023-01" db="EMBL/GenBank/DDBJ databases">
        <title>Key to firefly adult light organ development and bioluminescence: homeobox transcription factors regulate luciferase expression and transportation to peroxisome.</title>
        <authorList>
            <person name="Fu X."/>
        </authorList>
    </citation>
    <scope>NUCLEOTIDE SEQUENCE [LARGE SCALE GENOMIC DNA]</scope>
</reference>
<protein>
    <submittedName>
        <fullName evidence="2">Uncharacterized protein</fullName>
    </submittedName>
</protein>
<organism evidence="2 3">
    <name type="scientific">Aquatica leii</name>
    <dbReference type="NCBI Taxonomy" id="1421715"/>
    <lineage>
        <taxon>Eukaryota</taxon>
        <taxon>Metazoa</taxon>
        <taxon>Ecdysozoa</taxon>
        <taxon>Arthropoda</taxon>
        <taxon>Hexapoda</taxon>
        <taxon>Insecta</taxon>
        <taxon>Pterygota</taxon>
        <taxon>Neoptera</taxon>
        <taxon>Endopterygota</taxon>
        <taxon>Coleoptera</taxon>
        <taxon>Polyphaga</taxon>
        <taxon>Elateriformia</taxon>
        <taxon>Elateroidea</taxon>
        <taxon>Lampyridae</taxon>
        <taxon>Luciolinae</taxon>
        <taxon>Aquatica</taxon>
    </lineage>
</organism>
<evidence type="ECO:0000313" key="2">
    <source>
        <dbReference type="EMBL" id="KAK4886628.1"/>
    </source>
</evidence>
<accession>A0AAN7PHU5</accession>
<name>A0AAN7PHU5_9COLE</name>
<sequence>MSLQAGSVERRRLIETIRKKGDFLYNTDPMYNTGNFYVARRPYEYDHQKMVQGKINSSASSDENDDSNSDTEINDFSMKDAGVYDSSPTLPVSTAADCIKSTPKKKSKRRHHIGLTRICGNKIPWSDQEKNAALQNFGTYLEKQKLPSSAELSDALPNIPQLERRTVYSIKSWLENELKRRQICLSSINTGNENKIKRSRWSTAMKKSLLQNFAEHIENQTLPSNWECSEFIKLNPTFQNYTRASIKSAILNERRRRQKSV</sequence>
<evidence type="ECO:0000256" key="1">
    <source>
        <dbReference type="SAM" id="MobiDB-lite"/>
    </source>
</evidence>
<evidence type="ECO:0000313" key="3">
    <source>
        <dbReference type="Proteomes" id="UP001353858"/>
    </source>
</evidence>
<comment type="caution">
    <text evidence="2">The sequence shown here is derived from an EMBL/GenBank/DDBJ whole genome shotgun (WGS) entry which is preliminary data.</text>
</comment>
<proteinExistence type="predicted"/>
<dbReference type="Proteomes" id="UP001353858">
    <property type="component" value="Unassembled WGS sequence"/>
</dbReference>
<dbReference type="EMBL" id="JARPUR010000001">
    <property type="protein sequence ID" value="KAK4886628.1"/>
    <property type="molecule type" value="Genomic_DNA"/>
</dbReference>
<keyword evidence="3" id="KW-1185">Reference proteome</keyword>
<feature type="region of interest" description="Disordered" evidence="1">
    <location>
        <begin position="53"/>
        <end position="74"/>
    </location>
</feature>